<keyword evidence="1" id="KW-0472">Membrane</keyword>
<reference evidence="2 3" key="1">
    <citation type="journal article" date="2012" name="J. Bacteriol.">
        <title>Complete genome sequences of Desulfosporosinus orientis DSM765T, Desulfosporosinus youngiae DSM17734T, Desulfosporosinus meridiei DSM13257T, and Desulfosporosinus acidiphilus DSM22704T.</title>
        <authorList>
            <person name="Pester M."/>
            <person name="Brambilla E."/>
            <person name="Alazard D."/>
            <person name="Rattei T."/>
            <person name="Weinmaier T."/>
            <person name="Han J."/>
            <person name="Lucas S."/>
            <person name="Lapidus A."/>
            <person name="Cheng J.F."/>
            <person name="Goodwin L."/>
            <person name="Pitluck S."/>
            <person name="Peters L."/>
            <person name="Ovchinnikova G."/>
            <person name="Teshima H."/>
            <person name="Detter J.C."/>
            <person name="Han C.S."/>
            <person name="Tapia R."/>
            <person name="Land M.L."/>
            <person name="Hauser L."/>
            <person name="Kyrpides N.C."/>
            <person name="Ivanova N.N."/>
            <person name="Pagani I."/>
            <person name="Huntmann M."/>
            <person name="Wei C.L."/>
            <person name="Davenport K.W."/>
            <person name="Daligault H."/>
            <person name="Chain P.S."/>
            <person name="Chen A."/>
            <person name="Mavromatis K."/>
            <person name="Markowitz V."/>
            <person name="Szeto E."/>
            <person name="Mikhailova N."/>
            <person name="Pati A."/>
            <person name="Wagner M."/>
            <person name="Woyke T."/>
            <person name="Ollivier B."/>
            <person name="Klenk H.P."/>
            <person name="Spring S."/>
            <person name="Loy A."/>
        </authorList>
    </citation>
    <scope>NUCLEOTIDE SEQUENCE [LARGE SCALE GENOMIC DNA]</scope>
    <source>
        <strain evidence="3">DSM 22704 / JCM 16185 / SJ4</strain>
    </source>
</reference>
<dbReference type="STRING" id="646529.Desaci_1333"/>
<feature type="transmembrane region" description="Helical" evidence="1">
    <location>
        <begin position="35"/>
        <end position="58"/>
    </location>
</feature>
<dbReference type="Proteomes" id="UP000002892">
    <property type="component" value="Chromosome"/>
</dbReference>
<keyword evidence="1" id="KW-0812">Transmembrane</keyword>
<evidence type="ECO:0000256" key="1">
    <source>
        <dbReference type="SAM" id="Phobius"/>
    </source>
</evidence>
<dbReference type="HOGENOM" id="CLU_181377_0_0_9"/>
<organism evidence="2 3">
    <name type="scientific">Desulfosporosinus acidiphilus (strain DSM 22704 / JCM 16185 / SJ4)</name>
    <dbReference type="NCBI Taxonomy" id="646529"/>
    <lineage>
        <taxon>Bacteria</taxon>
        <taxon>Bacillati</taxon>
        <taxon>Bacillota</taxon>
        <taxon>Clostridia</taxon>
        <taxon>Eubacteriales</taxon>
        <taxon>Desulfitobacteriaceae</taxon>
        <taxon>Desulfosporosinus</taxon>
    </lineage>
</organism>
<dbReference type="RefSeq" id="WP_014826366.1">
    <property type="nucleotide sequence ID" value="NC_018068.1"/>
</dbReference>
<keyword evidence="3" id="KW-1185">Reference proteome</keyword>
<dbReference type="AlphaFoldDB" id="I4D3I5"/>
<evidence type="ECO:0000313" key="2">
    <source>
        <dbReference type="EMBL" id="AFM40359.1"/>
    </source>
</evidence>
<keyword evidence="1" id="KW-1133">Transmembrane helix</keyword>
<evidence type="ECO:0000313" key="3">
    <source>
        <dbReference type="Proteomes" id="UP000002892"/>
    </source>
</evidence>
<name>I4D3I5_DESAJ</name>
<proteinExistence type="predicted"/>
<dbReference type="OrthoDB" id="1799043at2"/>
<sequence>MPKQTVVCYLLSLLFYGMGSSRISVLNSNAFTTDVLLATVYFVLTIWLIVIGSAYYYLMTRRKKARRLRSRRKVQVLQFEYDVDLLRRMTS</sequence>
<dbReference type="KEGG" id="dai:Desaci_1333"/>
<protein>
    <submittedName>
        <fullName evidence="2">Uncharacterized protein</fullName>
    </submittedName>
</protein>
<gene>
    <name evidence="2" type="ordered locus">Desaci_1333</name>
</gene>
<dbReference type="EMBL" id="CP003639">
    <property type="protein sequence ID" value="AFM40359.1"/>
    <property type="molecule type" value="Genomic_DNA"/>
</dbReference>
<accession>I4D3I5</accession>